<name>A0A2W5RX78_ACIJO</name>
<dbReference type="Gene3D" id="3.40.50.300">
    <property type="entry name" value="P-loop containing nucleotide triphosphate hydrolases"/>
    <property type="match status" value="1"/>
</dbReference>
<dbReference type="InterPro" id="IPR051055">
    <property type="entry name" value="PIF1_helicase"/>
</dbReference>
<dbReference type="InterPro" id="IPR027417">
    <property type="entry name" value="P-loop_NTPase"/>
</dbReference>
<feature type="non-terminal residue" evidence="2">
    <location>
        <position position="1"/>
    </location>
</feature>
<dbReference type="Gene3D" id="2.30.30.940">
    <property type="match status" value="1"/>
</dbReference>
<comment type="caution">
    <text evidence="2">The sequence shown here is derived from an EMBL/GenBank/DDBJ whole genome shotgun (WGS) entry which is preliminary data.</text>
</comment>
<evidence type="ECO:0000313" key="2">
    <source>
        <dbReference type="EMBL" id="PZQ93919.1"/>
    </source>
</evidence>
<dbReference type="CDD" id="cd18809">
    <property type="entry name" value="SF1_C_RecD"/>
    <property type="match status" value="1"/>
</dbReference>
<keyword evidence="2" id="KW-0547">Nucleotide-binding</keyword>
<dbReference type="EMBL" id="QFQJ01000001">
    <property type="protein sequence ID" value="PZQ93919.1"/>
    <property type="molecule type" value="Genomic_DNA"/>
</dbReference>
<dbReference type="PANTHER" id="PTHR47642:SF5">
    <property type="entry name" value="ATP-DEPENDENT DNA HELICASE"/>
    <property type="match status" value="1"/>
</dbReference>
<dbReference type="InterPro" id="IPR029491">
    <property type="entry name" value="Helicase_HTH"/>
</dbReference>
<feature type="domain" description="Helicase Helix-turn-helix" evidence="1">
    <location>
        <begin position="172"/>
        <end position="271"/>
    </location>
</feature>
<evidence type="ECO:0000313" key="3">
    <source>
        <dbReference type="Proteomes" id="UP000249282"/>
    </source>
</evidence>
<keyword evidence="2" id="KW-0378">Hydrolase</keyword>
<gene>
    <name evidence="2" type="ORF">DI542_00410</name>
</gene>
<dbReference type="AlphaFoldDB" id="A0A2W5RX78"/>
<dbReference type="Proteomes" id="UP000249282">
    <property type="component" value="Unassembled WGS sequence"/>
</dbReference>
<protein>
    <submittedName>
        <fullName evidence="2">Helicase</fullName>
    </submittedName>
</protein>
<keyword evidence="2" id="KW-0347">Helicase</keyword>
<organism evidence="2 3">
    <name type="scientific">Acinetobacter johnsonii</name>
    <dbReference type="NCBI Taxonomy" id="40214"/>
    <lineage>
        <taxon>Bacteria</taxon>
        <taxon>Pseudomonadati</taxon>
        <taxon>Pseudomonadota</taxon>
        <taxon>Gammaproteobacteria</taxon>
        <taxon>Moraxellales</taxon>
        <taxon>Moraxellaceae</taxon>
        <taxon>Acinetobacter</taxon>
    </lineage>
</organism>
<dbReference type="GO" id="GO:0004386">
    <property type="term" value="F:helicase activity"/>
    <property type="evidence" value="ECO:0007669"/>
    <property type="project" value="UniProtKB-KW"/>
</dbReference>
<sequence length="275" mass="30731">AKVMFVKNNFDVGYINGSLGEVVGFEEDDDFGILPKVKLTDGTVLVVEPEIWSVDNDAGKTIASFQQIPLRLAWAITIHKSQGMTLAAAEINLSHTFEKGQGYVALSRLKTLDGLRLLGFNEQALELDSLAIKADRRFIRHCGGTLNEIEIERNEKKIARNAGKANYASATLDETRELFEGGYEIADIAQERGLTAATIINHLAKLHKEQGLDISVAHPGEEVVEQVRKIYKRLMKRQQTEHFSEDGAIKLRPIVELTNPRMGYDQVRLALLYIE</sequence>
<dbReference type="SUPFAM" id="SSF52540">
    <property type="entry name" value="P-loop containing nucleoside triphosphate hydrolases"/>
    <property type="match status" value="1"/>
</dbReference>
<accession>A0A2W5RX78</accession>
<keyword evidence="2" id="KW-0067">ATP-binding</keyword>
<evidence type="ECO:0000259" key="1">
    <source>
        <dbReference type="Pfam" id="PF14493"/>
    </source>
</evidence>
<dbReference type="PANTHER" id="PTHR47642">
    <property type="entry name" value="ATP-DEPENDENT DNA HELICASE"/>
    <property type="match status" value="1"/>
</dbReference>
<reference evidence="2 3" key="1">
    <citation type="submission" date="2017-11" db="EMBL/GenBank/DDBJ databases">
        <title>Infants hospitalized years apart are colonized by the same room-sourced microbial strains.</title>
        <authorList>
            <person name="Brooks B."/>
            <person name="Olm M.R."/>
            <person name="Firek B.A."/>
            <person name="Baker R."/>
            <person name="Thomas B.C."/>
            <person name="Morowitz M.J."/>
            <person name="Banfield J.F."/>
        </authorList>
    </citation>
    <scope>NUCLEOTIDE SEQUENCE [LARGE SCALE GENOMIC DNA]</scope>
    <source>
        <strain evidence="2">S2_003_000_R3_20</strain>
    </source>
</reference>
<proteinExistence type="predicted"/>
<dbReference type="Pfam" id="PF14493">
    <property type="entry name" value="HTH_40"/>
    <property type="match status" value="1"/>
</dbReference>